<dbReference type="SUPFAM" id="SSF51735">
    <property type="entry name" value="NAD(P)-binding Rossmann-fold domains"/>
    <property type="match status" value="1"/>
</dbReference>
<proteinExistence type="predicted"/>
<dbReference type="InterPro" id="IPR023198">
    <property type="entry name" value="PGP-like_dom2"/>
</dbReference>
<name>A0A9W7BPV2_9STRA</name>
<dbReference type="Gene3D" id="3.40.50.720">
    <property type="entry name" value="NAD(P)-binding Rossmann-like Domain"/>
    <property type="match status" value="1"/>
</dbReference>
<dbReference type="EMBL" id="BRXY01000430">
    <property type="protein sequence ID" value="GMH94377.1"/>
    <property type="molecule type" value="Genomic_DNA"/>
</dbReference>
<dbReference type="Pfam" id="PF03446">
    <property type="entry name" value="NAD_binding_2"/>
    <property type="match status" value="1"/>
</dbReference>
<dbReference type="PANTHER" id="PTHR43060:SF15">
    <property type="entry name" value="3-HYDROXYISOBUTYRATE DEHYDROGENASE-LIKE 1, MITOCHONDRIAL-RELATED"/>
    <property type="match status" value="1"/>
</dbReference>
<dbReference type="SFLD" id="SFLDG01129">
    <property type="entry name" value="C1.5:_HAD__Beta-PGM__Phosphata"/>
    <property type="match status" value="1"/>
</dbReference>
<dbReference type="SFLD" id="SFLDS00003">
    <property type="entry name" value="Haloacid_Dehalogenase"/>
    <property type="match status" value="1"/>
</dbReference>
<dbReference type="Gene3D" id="1.10.150.240">
    <property type="entry name" value="Putative phosphatase, domain 2"/>
    <property type="match status" value="1"/>
</dbReference>
<dbReference type="GO" id="GO:0051287">
    <property type="term" value="F:NAD binding"/>
    <property type="evidence" value="ECO:0007669"/>
    <property type="project" value="InterPro"/>
</dbReference>
<accession>A0A9W7BPV2</accession>
<dbReference type="Pfam" id="PF00702">
    <property type="entry name" value="Hydrolase"/>
    <property type="match status" value="1"/>
</dbReference>
<evidence type="ECO:0000259" key="2">
    <source>
        <dbReference type="Pfam" id="PF14833"/>
    </source>
</evidence>
<dbReference type="GO" id="GO:0050661">
    <property type="term" value="F:NADP binding"/>
    <property type="evidence" value="ECO:0007669"/>
    <property type="project" value="InterPro"/>
</dbReference>
<comment type="caution">
    <text evidence="3">The sequence shown here is derived from an EMBL/GenBank/DDBJ whole genome shotgun (WGS) entry which is preliminary data.</text>
</comment>
<dbReference type="InterPro" id="IPR036412">
    <property type="entry name" value="HAD-like_sf"/>
</dbReference>
<keyword evidence="4" id="KW-1185">Reference proteome</keyword>
<dbReference type="InterPro" id="IPR008927">
    <property type="entry name" value="6-PGluconate_DH-like_C_sf"/>
</dbReference>
<dbReference type="AlphaFoldDB" id="A0A9W7BPV2"/>
<dbReference type="Gene3D" id="1.10.1040.10">
    <property type="entry name" value="N-(1-d-carboxylethyl)-l-norvaline Dehydrogenase, domain 2"/>
    <property type="match status" value="1"/>
</dbReference>
<reference evidence="4" key="1">
    <citation type="journal article" date="2023" name="Commun. Biol.">
        <title>Genome analysis of Parmales, the sister group of diatoms, reveals the evolutionary specialization of diatoms from phago-mixotrophs to photoautotrophs.</title>
        <authorList>
            <person name="Ban H."/>
            <person name="Sato S."/>
            <person name="Yoshikawa S."/>
            <person name="Yamada K."/>
            <person name="Nakamura Y."/>
            <person name="Ichinomiya M."/>
            <person name="Sato N."/>
            <person name="Blanc-Mathieu R."/>
            <person name="Endo H."/>
            <person name="Kuwata A."/>
            <person name="Ogata H."/>
        </authorList>
    </citation>
    <scope>NUCLEOTIDE SEQUENCE [LARGE SCALE GENOMIC DNA]</scope>
    <source>
        <strain evidence="4">NIES 3701</strain>
    </source>
</reference>
<dbReference type="PANTHER" id="PTHR43060">
    <property type="entry name" value="3-HYDROXYISOBUTYRATE DEHYDROGENASE-LIKE 1, MITOCHONDRIAL-RELATED"/>
    <property type="match status" value="1"/>
</dbReference>
<dbReference type="InterPro" id="IPR029154">
    <property type="entry name" value="HIBADH-like_NADP-bd"/>
</dbReference>
<organism evidence="3 4">
    <name type="scientific">Triparma strigata</name>
    <dbReference type="NCBI Taxonomy" id="1606541"/>
    <lineage>
        <taxon>Eukaryota</taxon>
        <taxon>Sar</taxon>
        <taxon>Stramenopiles</taxon>
        <taxon>Ochrophyta</taxon>
        <taxon>Bolidophyceae</taxon>
        <taxon>Parmales</taxon>
        <taxon>Triparmaceae</taxon>
        <taxon>Triparma</taxon>
    </lineage>
</organism>
<dbReference type="Pfam" id="PF14833">
    <property type="entry name" value="NAD_binding_11"/>
    <property type="match status" value="1"/>
</dbReference>
<dbReference type="Proteomes" id="UP001165085">
    <property type="component" value="Unassembled WGS sequence"/>
</dbReference>
<dbReference type="InterPro" id="IPR023214">
    <property type="entry name" value="HAD_sf"/>
</dbReference>
<sequence>MVASVGFVGLGSMGRAVAGRLSSRLRSLSPKTTMHVFDVNASAVVEFVTSSETVAVGHETSTSVIENADLTFICVPTTSVSKEIIGQVGSAEGNVIVDLTSGAPSEVAEVSDLAAGKGLKYIESPLSGGPMGAAAGTLTTFVAGDTGTYGAALPFISAFSSNRYHLSEKAGAGSATKSVNNVLNCMNLLASSEGLLSLAKFGVKPEDAVAAINNSSGRSLQTQVRIPTEVLSGNYSYGFSLKLMSKDVGIGTKFVDGDLIGKNFDDVVKGLEQAVGGEEDYTSAVKGLRLGGGIAEAEKLLLGSSPLERVDQEAFMPADIKLLVCDMAGTTVDEGGIVYETLFNVLTEAGVDLEFQEVDAWHGAEKLKVIEHFVNRHEFAGSADLDDRKFRGRCDALHDNFVEAIKRAYFDDESKILLISPGLPEHFNGFREKGVKIGLNTGYPVEIQDAIINKLGMADFVDTWVSAQNWGGRPKAHMIHACMRNMGVDDVRHVAKAGDTLLDIQEGIQAGVGFNIGLLSGADGVKTLRRQGADVVLPNLMTLHIV</sequence>
<dbReference type="Gene3D" id="3.40.50.1000">
    <property type="entry name" value="HAD superfamily/HAD-like"/>
    <property type="match status" value="1"/>
</dbReference>
<feature type="domain" description="3-hydroxyisobutyrate dehydrogenase-like NAD-binding" evidence="2">
    <location>
        <begin position="171"/>
        <end position="284"/>
    </location>
</feature>
<evidence type="ECO:0000313" key="3">
    <source>
        <dbReference type="EMBL" id="GMH94377.1"/>
    </source>
</evidence>
<evidence type="ECO:0000259" key="1">
    <source>
        <dbReference type="Pfam" id="PF03446"/>
    </source>
</evidence>
<dbReference type="OrthoDB" id="193735at2759"/>
<evidence type="ECO:0000313" key="4">
    <source>
        <dbReference type="Proteomes" id="UP001165085"/>
    </source>
</evidence>
<feature type="domain" description="6-phosphogluconate dehydrogenase NADP-binding" evidence="1">
    <location>
        <begin position="5"/>
        <end position="164"/>
    </location>
</feature>
<gene>
    <name evidence="3" type="ORF">TrST_g2703</name>
</gene>
<dbReference type="InterPro" id="IPR013328">
    <property type="entry name" value="6PGD_dom2"/>
</dbReference>
<protein>
    <submittedName>
        <fullName evidence="3">Uncharacterized protein</fullName>
    </submittedName>
</protein>
<dbReference type="InterPro" id="IPR006115">
    <property type="entry name" value="6PGDH_NADP-bd"/>
</dbReference>
<dbReference type="SUPFAM" id="SSF48179">
    <property type="entry name" value="6-phosphogluconate dehydrogenase C-terminal domain-like"/>
    <property type="match status" value="1"/>
</dbReference>
<dbReference type="InterPro" id="IPR036291">
    <property type="entry name" value="NAD(P)-bd_dom_sf"/>
</dbReference>
<dbReference type="SUPFAM" id="SSF56784">
    <property type="entry name" value="HAD-like"/>
    <property type="match status" value="1"/>
</dbReference>